<dbReference type="RefSeq" id="YP_009857391.1">
    <property type="nucleotide sequence ID" value="NC_048860.1"/>
</dbReference>
<dbReference type="EMBL" id="MT024863">
    <property type="protein sequence ID" value="QIN93891.1"/>
    <property type="molecule type" value="Genomic_DNA"/>
</dbReference>
<dbReference type="GeneID" id="55628235"/>
<name>A0A6G8R145_9CAUD</name>
<reference evidence="1 2" key="1">
    <citation type="submission" date="2020-02" db="EMBL/GenBank/DDBJ databases">
        <authorList>
            <person name="Tolsma S."/>
            <person name="Caruso S.M."/>
            <person name="Garlena R.A."/>
            <person name="Russell D.A."/>
            <person name="Pope W.H."/>
            <person name="Jacobs-Se D."/>
            <person name="Hatfull G.F."/>
            <person name="Noordewier B."/>
        </authorList>
    </citation>
    <scope>NUCLEOTIDE SEQUENCE [LARGE SCALE GENOMIC DNA]</scope>
</reference>
<sequence>MSDQEWSDAMTAIHEELDMPIPAYLN</sequence>
<gene>
    <name evidence="1" type="primary">8</name>
    <name evidence="1" type="ORF">SEA_ARETE_8</name>
</gene>
<organism evidence="1 2">
    <name type="scientific">Microbacterium phage Arete</name>
    <dbReference type="NCBI Taxonomy" id="2713257"/>
    <lineage>
        <taxon>Viruses</taxon>
        <taxon>Duplodnaviria</taxon>
        <taxon>Heunggongvirae</taxon>
        <taxon>Uroviricota</taxon>
        <taxon>Caudoviricetes</taxon>
        <taxon>Burrovirus</taxon>
        <taxon>Burrovirus arete</taxon>
    </lineage>
</organism>
<accession>A0A6G8R145</accession>
<evidence type="ECO:0000313" key="2">
    <source>
        <dbReference type="Proteomes" id="UP000500873"/>
    </source>
</evidence>
<protein>
    <submittedName>
        <fullName evidence="1">Uncharacterized protein</fullName>
    </submittedName>
</protein>
<keyword evidence="2" id="KW-1185">Reference proteome</keyword>
<dbReference type="KEGG" id="vg:55628235"/>
<evidence type="ECO:0000313" key="1">
    <source>
        <dbReference type="EMBL" id="QIN93891.1"/>
    </source>
</evidence>
<dbReference type="Proteomes" id="UP000500873">
    <property type="component" value="Segment"/>
</dbReference>
<proteinExistence type="predicted"/>